<feature type="domain" description="EF-hand" evidence="3">
    <location>
        <begin position="88"/>
        <end position="123"/>
    </location>
</feature>
<dbReference type="SUPFAM" id="SSF47473">
    <property type="entry name" value="EF-hand"/>
    <property type="match status" value="1"/>
</dbReference>
<dbReference type="Proteomes" id="UP001432322">
    <property type="component" value="Unassembled WGS sequence"/>
</dbReference>
<feature type="domain" description="EF-hand" evidence="3">
    <location>
        <begin position="50"/>
        <end position="85"/>
    </location>
</feature>
<sequence>QQNACTDKMSANKSLMEEFKVAFDFFDENKDGCITKEELHLAMNKCGQRPSKLDIALIMSQGDHDDNGVITFDEFAALMKGKYTRGRYTYTQLREQFELFDKDKDGFIEKTEMIDIVRELALGASFPRDVIEQLFREADVDGDGKISFEEFVLAVN</sequence>
<evidence type="ECO:0000256" key="2">
    <source>
        <dbReference type="ARBA" id="ARBA00022837"/>
    </source>
</evidence>
<dbReference type="SMART" id="SM00054">
    <property type="entry name" value="EFh"/>
    <property type="match status" value="4"/>
</dbReference>
<dbReference type="InterPro" id="IPR011992">
    <property type="entry name" value="EF-hand-dom_pair"/>
</dbReference>
<dbReference type="Gene3D" id="1.10.238.10">
    <property type="entry name" value="EF-hand"/>
    <property type="match status" value="2"/>
</dbReference>
<dbReference type="GO" id="GO:0016460">
    <property type="term" value="C:myosin II complex"/>
    <property type="evidence" value="ECO:0007669"/>
    <property type="project" value="TreeGrafter"/>
</dbReference>
<dbReference type="PANTHER" id="PTHR23048">
    <property type="entry name" value="MYOSIN LIGHT CHAIN 1, 3"/>
    <property type="match status" value="1"/>
</dbReference>
<keyword evidence="5" id="KW-1185">Reference proteome</keyword>
<organism evidence="4 5">
    <name type="scientific">Pristionchus fissidentatus</name>
    <dbReference type="NCBI Taxonomy" id="1538716"/>
    <lineage>
        <taxon>Eukaryota</taxon>
        <taxon>Metazoa</taxon>
        <taxon>Ecdysozoa</taxon>
        <taxon>Nematoda</taxon>
        <taxon>Chromadorea</taxon>
        <taxon>Rhabditida</taxon>
        <taxon>Rhabditina</taxon>
        <taxon>Diplogasteromorpha</taxon>
        <taxon>Diplogasteroidea</taxon>
        <taxon>Neodiplogasteridae</taxon>
        <taxon>Pristionchus</taxon>
    </lineage>
</organism>
<dbReference type="AlphaFoldDB" id="A0AAV5WZM3"/>
<dbReference type="PROSITE" id="PS50222">
    <property type="entry name" value="EF_HAND_2"/>
    <property type="match status" value="4"/>
</dbReference>
<feature type="non-terminal residue" evidence="4">
    <location>
        <position position="1"/>
    </location>
</feature>
<dbReference type="InterPro" id="IPR050230">
    <property type="entry name" value="CALM/Myosin/TropC-like"/>
</dbReference>
<evidence type="ECO:0000259" key="3">
    <source>
        <dbReference type="PROSITE" id="PS50222"/>
    </source>
</evidence>
<dbReference type="InterPro" id="IPR002048">
    <property type="entry name" value="EF_hand_dom"/>
</dbReference>
<name>A0AAV5WZM3_9BILA</name>
<dbReference type="PROSITE" id="PS00018">
    <property type="entry name" value="EF_HAND_1"/>
    <property type="match status" value="4"/>
</dbReference>
<protein>
    <recommendedName>
        <fullName evidence="3">EF-hand domain-containing protein</fullName>
    </recommendedName>
</protein>
<dbReference type="FunFam" id="1.10.238.10:FF:000001">
    <property type="entry name" value="Calmodulin 1"/>
    <property type="match status" value="1"/>
</dbReference>
<evidence type="ECO:0000313" key="5">
    <source>
        <dbReference type="Proteomes" id="UP001432322"/>
    </source>
</evidence>
<gene>
    <name evidence="4" type="ORF">PFISCL1PPCAC_27918</name>
</gene>
<dbReference type="GO" id="GO:0005509">
    <property type="term" value="F:calcium ion binding"/>
    <property type="evidence" value="ECO:0007669"/>
    <property type="project" value="InterPro"/>
</dbReference>
<dbReference type="PANTHER" id="PTHR23048:SF0">
    <property type="entry name" value="CALMODULIN LIKE 3"/>
    <property type="match status" value="1"/>
</dbReference>
<evidence type="ECO:0000256" key="1">
    <source>
        <dbReference type="ARBA" id="ARBA00022737"/>
    </source>
</evidence>
<accession>A0AAV5WZM3</accession>
<dbReference type="PRINTS" id="PR01697">
    <property type="entry name" value="PARVALBUMIN"/>
</dbReference>
<dbReference type="Pfam" id="PF13499">
    <property type="entry name" value="EF-hand_7"/>
    <property type="match status" value="2"/>
</dbReference>
<comment type="caution">
    <text evidence="4">The sequence shown here is derived from an EMBL/GenBank/DDBJ whole genome shotgun (WGS) entry which is preliminary data.</text>
</comment>
<keyword evidence="2" id="KW-0106">Calcium</keyword>
<reference evidence="4" key="1">
    <citation type="submission" date="2023-10" db="EMBL/GenBank/DDBJ databases">
        <title>Genome assembly of Pristionchus species.</title>
        <authorList>
            <person name="Yoshida K."/>
            <person name="Sommer R.J."/>
        </authorList>
    </citation>
    <scope>NUCLEOTIDE SEQUENCE</scope>
    <source>
        <strain evidence="4">RS5133</strain>
    </source>
</reference>
<dbReference type="EMBL" id="BTSY01000007">
    <property type="protein sequence ID" value="GMT36621.1"/>
    <property type="molecule type" value="Genomic_DNA"/>
</dbReference>
<feature type="domain" description="EF-hand" evidence="3">
    <location>
        <begin position="126"/>
        <end position="156"/>
    </location>
</feature>
<evidence type="ECO:0000313" key="4">
    <source>
        <dbReference type="EMBL" id="GMT36621.1"/>
    </source>
</evidence>
<proteinExistence type="predicted"/>
<dbReference type="InterPro" id="IPR018247">
    <property type="entry name" value="EF_Hand_1_Ca_BS"/>
</dbReference>
<feature type="domain" description="EF-hand" evidence="3">
    <location>
        <begin position="14"/>
        <end position="49"/>
    </location>
</feature>
<dbReference type="CDD" id="cd00051">
    <property type="entry name" value="EFh"/>
    <property type="match status" value="1"/>
</dbReference>
<keyword evidence="1" id="KW-0677">Repeat</keyword>